<name>A0A158BEQ1_9BURK</name>
<evidence type="ECO:0000313" key="7">
    <source>
        <dbReference type="Proteomes" id="UP000054870"/>
    </source>
</evidence>
<dbReference type="PROSITE" id="PS50035">
    <property type="entry name" value="PLD"/>
    <property type="match status" value="2"/>
</dbReference>
<dbReference type="InterPro" id="IPR001736">
    <property type="entry name" value="PLipase_D/transphosphatidylase"/>
</dbReference>
<keyword evidence="3" id="KW-0378">Hydrolase</keyword>
<dbReference type="AlphaFoldDB" id="A0A158BEQ1"/>
<accession>A0A158BEQ1</accession>
<reference evidence="6" key="1">
    <citation type="submission" date="2016-01" db="EMBL/GenBank/DDBJ databases">
        <authorList>
            <person name="Peeters C."/>
        </authorList>
    </citation>
    <scope>NUCLEOTIDE SEQUENCE [LARGE SCALE GENOMIC DNA]</scope>
    <source>
        <strain evidence="6">LMG 29318</strain>
    </source>
</reference>
<evidence type="ECO:0000256" key="3">
    <source>
        <dbReference type="ARBA" id="ARBA00022801"/>
    </source>
</evidence>
<evidence type="ECO:0000256" key="2">
    <source>
        <dbReference type="ARBA" id="ARBA00022737"/>
    </source>
</evidence>
<keyword evidence="2" id="KW-0677">Repeat</keyword>
<protein>
    <submittedName>
        <fullName evidence="6">Phospholipase D family protein</fullName>
    </submittedName>
</protein>
<keyword evidence="7" id="KW-1185">Reference proteome</keyword>
<feature type="domain" description="PLD phosphodiesterase" evidence="5">
    <location>
        <begin position="561"/>
        <end position="588"/>
    </location>
</feature>
<dbReference type="Proteomes" id="UP000054870">
    <property type="component" value="Unassembled WGS sequence"/>
</dbReference>
<comment type="caution">
    <text evidence="6">The sequence shown here is derived from an EMBL/GenBank/DDBJ whole genome shotgun (WGS) entry which is preliminary data.</text>
</comment>
<dbReference type="GO" id="GO:0009395">
    <property type="term" value="P:phospholipid catabolic process"/>
    <property type="evidence" value="ECO:0007669"/>
    <property type="project" value="TreeGrafter"/>
</dbReference>
<dbReference type="RefSeq" id="WP_061125244.1">
    <property type="nucleotide sequence ID" value="NZ_FCOF02000014.1"/>
</dbReference>
<dbReference type="PANTHER" id="PTHR18896">
    <property type="entry name" value="PHOSPHOLIPASE D"/>
    <property type="match status" value="1"/>
</dbReference>
<gene>
    <name evidence="6" type="ORF">AWB75_03381</name>
</gene>
<evidence type="ECO:0000256" key="4">
    <source>
        <dbReference type="ARBA" id="ARBA00023098"/>
    </source>
</evidence>
<dbReference type="PANTHER" id="PTHR18896:SF76">
    <property type="entry name" value="PHOSPHOLIPASE"/>
    <property type="match status" value="1"/>
</dbReference>
<organism evidence="6 7">
    <name type="scientific">Caballeronia catudaia</name>
    <dbReference type="NCBI Taxonomy" id="1777136"/>
    <lineage>
        <taxon>Bacteria</taxon>
        <taxon>Pseudomonadati</taxon>
        <taxon>Pseudomonadota</taxon>
        <taxon>Betaproteobacteria</taxon>
        <taxon>Burkholderiales</taxon>
        <taxon>Burkholderiaceae</taxon>
        <taxon>Caballeronia</taxon>
    </lineage>
</organism>
<proteinExistence type="predicted"/>
<dbReference type="SMART" id="SM00155">
    <property type="entry name" value="PLDc"/>
    <property type="match status" value="2"/>
</dbReference>
<dbReference type="InterPro" id="IPR025202">
    <property type="entry name" value="PLD-like_dom"/>
</dbReference>
<dbReference type="EMBL" id="FCOF02000014">
    <property type="protein sequence ID" value="SAK68542.1"/>
    <property type="molecule type" value="Genomic_DNA"/>
</dbReference>
<evidence type="ECO:0000313" key="6">
    <source>
        <dbReference type="EMBL" id="SAK68542.1"/>
    </source>
</evidence>
<dbReference type="Pfam" id="PF13091">
    <property type="entry name" value="PLDc_2"/>
    <property type="match status" value="1"/>
</dbReference>
<sequence length="681" mass="75863">MSSPSTIVTPIALSSTNSATGTFPWFVQKTEYNPADATYRQLVNGEEAFGAVYDAILQAKKSVDIICWGFQPSMYFKRAAGNSDYLPIGSLLVKKGAEGVKVRLLCWMDILHLAEISENNMPGNSVATEAQQHLPDGVVKRIPVVSSMFSRPYETDDQLDFDREWYRRANKNNVTKSLILPLVSKSTMDRLFTGPITPMVESLLGKGSFKNIDLATRGFDTKDRAEIAFRTALLGKDKQRSAGGKAENGAVMGAFATHHQKMVLVDYEDPENAVGFVMGHNMLDTYWDKDDHSCVRQKPNVGRNGLHPRHDISSRVSGPILKDLNHNFCEAWDDATGEFLAVSRALLYKKLKRRTDLGDHSTVRAQILRTQSQKGKRDIEQLYLQAANNVSNYIYVENQYFRFVPLAEKIKTAVARQITKGRSPDNPIYLFVITNSNDEGIGPGTVNTYRMLEALGSADQIPGVATLEREDARQADLVKRASQADYEASQLEWALQQAAGRFPESVVNPTRERAKAARAQAAKFKEQMKQKPGPVVPTPIPGLKMHICTLVAPDSPPSAWDYVYIHAKLMIVDDVFTTQGSANLNSRSMEGDSELNICHENTEVTRPLRKRLWEMHTKMRRAGSDGVDSDLNGSQDDAGKAFRAWEDILKINERREATGKASPLASVVKFIRLSADRQDSD</sequence>
<dbReference type="OrthoDB" id="8828485at2"/>
<dbReference type="GO" id="GO:0004630">
    <property type="term" value="F:phospholipase D activity"/>
    <property type="evidence" value="ECO:0007669"/>
    <property type="project" value="UniProtKB-EC"/>
</dbReference>
<evidence type="ECO:0000256" key="1">
    <source>
        <dbReference type="ARBA" id="ARBA00000798"/>
    </source>
</evidence>
<evidence type="ECO:0000259" key="5">
    <source>
        <dbReference type="PROSITE" id="PS50035"/>
    </source>
</evidence>
<keyword evidence="4" id="KW-0443">Lipid metabolism</keyword>
<feature type="domain" description="PLD phosphodiesterase" evidence="5">
    <location>
        <begin position="254"/>
        <end position="286"/>
    </location>
</feature>
<dbReference type="InterPro" id="IPR015679">
    <property type="entry name" value="PLipase_D_fam"/>
</dbReference>
<dbReference type="SUPFAM" id="SSF56024">
    <property type="entry name" value="Phospholipase D/nuclease"/>
    <property type="match status" value="2"/>
</dbReference>
<dbReference type="Gene3D" id="3.30.870.10">
    <property type="entry name" value="Endonuclease Chain A"/>
    <property type="match status" value="2"/>
</dbReference>
<comment type="catalytic activity">
    <reaction evidence="1">
        <text>a 1,2-diacyl-sn-glycero-3-phosphocholine + H2O = a 1,2-diacyl-sn-glycero-3-phosphate + choline + H(+)</text>
        <dbReference type="Rhea" id="RHEA:14445"/>
        <dbReference type="ChEBI" id="CHEBI:15354"/>
        <dbReference type="ChEBI" id="CHEBI:15377"/>
        <dbReference type="ChEBI" id="CHEBI:15378"/>
        <dbReference type="ChEBI" id="CHEBI:57643"/>
        <dbReference type="ChEBI" id="CHEBI:58608"/>
        <dbReference type="EC" id="3.1.4.4"/>
    </reaction>
</comment>